<keyword evidence="5" id="KW-0106">Calcium</keyword>
<dbReference type="InterPro" id="IPR002048">
    <property type="entry name" value="EF_hand_dom"/>
</dbReference>
<evidence type="ECO:0000256" key="3">
    <source>
        <dbReference type="ARBA" id="ARBA00022723"/>
    </source>
</evidence>
<evidence type="ECO:0000256" key="1">
    <source>
        <dbReference type="ARBA" id="ARBA00004496"/>
    </source>
</evidence>
<dbReference type="GO" id="GO:0048306">
    <property type="term" value="F:calcium-dependent protein binding"/>
    <property type="evidence" value="ECO:0007669"/>
    <property type="project" value="UniProtKB-ARBA"/>
</dbReference>
<dbReference type="CDD" id="cd16180">
    <property type="entry name" value="EFh_PEF_Group_I"/>
    <property type="match status" value="1"/>
</dbReference>
<evidence type="ECO:0000256" key="6">
    <source>
        <dbReference type="SAM" id="MobiDB-lite"/>
    </source>
</evidence>
<evidence type="ECO:0000256" key="2">
    <source>
        <dbReference type="ARBA" id="ARBA00022490"/>
    </source>
</evidence>
<sequence length="239" mass="27319">MATRFFTDKPLPQLHQRSQLGNHPTHYNHRGHYKPAPHKAQQHQQQQLHPNEASVQKQAQQGGYCRSSTEAHVHQSLRKWFDAIDTDRSGTLNCVELGRALICADWTPFNGETVRLMMNMFGRDNDGTISFDEFIGLWQYIERWKACFRRYDFDASGTIDSHELLNALRAFGYNLSEEIVALIVRKYDVRGKGDISFDNFVQSCVTIQTLTDSFRRIDVAGVGVVSMTYEQVAAPVAFC</sequence>
<keyword evidence="4" id="KW-0677">Repeat</keyword>
<evidence type="ECO:0000313" key="9">
    <source>
        <dbReference type="Proteomes" id="UP000696485"/>
    </source>
</evidence>
<comment type="subcellular location">
    <subcellularLocation>
        <location evidence="1">Cytoplasm</location>
    </subcellularLocation>
</comment>
<comment type="caution">
    <text evidence="8">The sequence shown here is derived from an EMBL/GenBank/DDBJ whole genome shotgun (WGS) entry which is preliminary data.</text>
</comment>
<dbReference type="PROSITE" id="PS50222">
    <property type="entry name" value="EF_HAND_2"/>
    <property type="match status" value="3"/>
</dbReference>
<feature type="region of interest" description="Disordered" evidence="6">
    <location>
        <begin position="1"/>
        <end position="67"/>
    </location>
</feature>
<evidence type="ECO:0000256" key="5">
    <source>
        <dbReference type="ARBA" id="ARBA00022837"/>
    </source>
</evidence>
<dbReference type="Pfam" id="PF13499">
    <property type="entry name" value="EF-hand_7"/>
    <property type="match status" value="2"/>
</dbReference>
<dbReference type="PANTHER" id="PTHR46212:SF3">
    <property type="entry name" value="GH27120P"/>
    <property type="match status" value="1"/>
</dbReference>
<evidence type="ECO:0000313" key="8">
    <source>
        <dbReference type="EMBL" id="KAF9329684.1"/>
    </source>
</evidence>
<dbReference type="FunFam" id="1.10.238.10:FF:000178">
    <property type="entry name" value="Calmodulin-2 A"/>
    <property type="match status" value="1"/>
</dbReference>
<protein>
    <submittedName>
        <fullName evidence="8">Programmed cell death protein 6</fullName>
    </submittedName>
</protein>
<evidence type="ECO:0000256" key="4">
    <source>
        <dbReference type="ARBA" id="ARBA00022737"/>
    </source>
</evidence>
<dbReference type="GO" id="GO:0043226">
    <property type="term" value="C:organelle"/>
    <property type="evidence" value="ECO:0007669"/>
    <property type="project" value="UniProtKB-ARBA"/>
</dbReference>
<proteinExistence type="predicted"/>
<dbReference type="PROSITE" id="PS00018">
    <property type="entry name" value="EF_HAND_1"/>
    <property type="match status" value="2"/>
</dbReference>
<dbReference type="EMBL" id="JAAAUY010000454">
    <property type="protein sequence ID" value="KAF9329684.1"/>
    <property type="molecule type" value="Genomic_DNA"/>
</dbReference>
<organism evidence="8 9">
    <name type="scientific">Podila minutissima</name>
    <dbReference type="NCBI Taxonomy" id="64525"/>
    <lineage>
        <taxon>Eukaryota</taxon>
        <taxon>Fungi</taxon>
        <taxon>Fungi incertae sedis</taxon>
        <taxon>Mucoromycota</taxon>
        <taxon>Mortierellomycotina</taxon>
        <taxon>Mortierellomycetes</taxon>
        <taxon>Mortierellales</taxon>
        <taxon>Mortierellaceae</taxon>
        <taxon>Podila</taxon>
    </lineage>
</organism>
<dbReference type="InterPro" id="IPR051426">
    <property type="entry name" value="Peflin/Sorcin_CaBP"/>
</dbReference>
<dbReference type="Gene3D" id="1.10.238.10">
    <property type="entry name" value="EF-hand"/>
    <property type="match status" value="1"/>
</dbReference>
<feature type="compositionally biased region" description="Basic residues" evidence="6">
    <location>
        <begin position="26"/>
        <end position="41"/>
    </location>
</feature>
<evidence type="ECO:0000259" key="7">
    <source>
        <dbReference type="PROSITE" id="PS50222"/>
    </source>
</evidence>
<reference evidence="8" key="1">
    <citation type="journal article" date="2020" name="Fungal Divers.">
        <title>Resolving the Mortierellaceae phylogeny through synthesis of multi-gene phylogenetics and phylogenomics.</title>
        <authorList>
            <person name="Vandepol N."/>
            <person name="Liber J."/>
            <person name="Desiro A."/>
            <person name="Na H."/>
            <person name="Kennedy M."/>
            <person name="Barry K."/>
            <person name="Grigoriev I.V."/>
            <person name="Miller A.N."/>
            <person name="O'Donnell K."/>
            <person name="Stajich J.E."/>
            <person name="Bonito G."/>
        </authorList>
    </citation>
    <scope>NUCLEOTIDE SEQUENCE</scope>
    <source>
        <strain evidence="8">NVP1</strain>
    </source>
</reference>
<feature type="domain" description="EF-hand" evidence="7">
    <location>
        <begin position="139"/>
        <end position="174"/>
    </location>
</feature>
<dbReference type="SUPFAM" id="SSF47473">
    <property type="entry name" value="EF-hand"/>
    <property type="match status" value="1"/>
</dbReference>
<dbReference type="PANTHER" id="PTHR46212">
    <property type="entry name" value="PEFLIN"/>
    <property type="match status" value="1"/>
</dbReference>
<feature type="domain" description="EF-hand" evidence="7">
    <location>
        <begin position="72"/>
        <end position="107"/>
    </location>
</feature>
<gene>
    <name evidence="8" type="primary">PDCD6_2</name>
    <name evidence="8" type="ORF">BG006_007268</name>
</gene>
<dbReference type="GO" id="GO:0005737">
    <property type="term" value="C:cytoplasm"/>
    <property type="evidence" value="ECO:0007669"/>
    <property type="project" value="UniProtKB-SubCell"/>
</dbReference>
<dbReference type="InterPro" id="IPR018247">
    <property type="entry name" value="EF_Hand_1_Ca_BS"/>
</dbReference>
<accession>A0A9P5SK01</accession>
<dbReference type="GO" id="GO:0005509">
    <property type="term" value="F:calcium ion binding"/>
    <property type="evidence" value="ECO:0007669"/>
    <property type="project" value="InterPro"/>
</dbReference>
<dbReference type="InterPro" id="IPR011992">
    <property type="entry name" value="EF-hand-dom_pair"/>
</dbReference>
<dbReference type="Proteomes" id="UP000696485">
    <property type="component" value="Unassembled WGS sequence"/>
</dbReference>
<feature type="domain" description="EF-hand" evidence="7">
    <location>
        <begin position="175"/>
        <end position="210"/>
    </location>
</feature>
<feature type="compositionally biased region" description="Polar residues" evidence="6">
    <location>
        <begin position="53"/>
        <end position="67"/>
    </location>
</feature>
<keyword evidence="9" id="KW-1185">Reference proteome</keyword>
<dbReference type="AlphaFoldDB" id="A0A9P5SK01"/>
<name>A0A9P5SK01_9FUNG</name>
<keyword evidence="2" id="KW-0963">Cytoplasm</keyword>
<dbReference type="SMART" id="SM00054">
    <property type="entry name" value="EFh"/>
    <property type="match status" value="3"/>
</dbReference>
<keyword evidence="3" id="KW-0479">Metal-binding</keyword>